<protein>
    <submittedName>
        <fullName evidence="1">Uncharacterized protein</fullName>
    </submittedName>
</protein>
<evidence type="ECO:0000313" key="1">
    <source>
        <dbReference type="EMBL" id="AEA12785.1"/>
    </source>
</evidence>
<dbReference type="KEGG" id="tuz:TUZN_1309"/>
<reference key="2">
    <citation type="submission" date="2011-03" db="EMBL/GenBank/DDBJ databases">
        <title>Complete genome sequence of the thermoacidophilic crenarchaeon Thermoproteus uzoniensis 768-20.</title>
        <authorList>
            <person name="Mardanov A.V."/>
            <person name="Gumerov V.M."/>
            <person name="Beletsky A.V."/>
            <person name="Prokofeva M.I."/>
            <person name="Bonch-Osmolovskaya E.A."/>
            <person name="Ravin N.V."/>
            <person name="Skryabin K.G."/>
        </authorList>
    </citation>
    <scope>NUCLEOTIDE SEQUENCE</scope>
    <source>
        <strain>768-20</strain>
    </source>
</reference>
<dbReference type="InterPro" id="IPR017853">
    <property type="entry name" value="GH"/>
</dbReference>
<sequence>MNSSAASCGGGPTELIFWIVPWGRADVPPVPKCSAPGVVVVIPCTPETGADFNQFELSLAFIQQYRSASPLFVNLFCAASGWRGELRQVDLSYASTFLNALKLYLGNGSGVYIGFSEMSACVADAACRSELAQAYKELKEMFPEAFLFYYGTSSESPSDILALAKAAGLDLVGEDIYDYVYSNGVLEVPGYFVKNMEALRASGLQVMVGEVGFRVCDAQGYIQPWNWTIPIKERNCSATIQFFRQVIPQLVSAARPKYVGIWAWNDPTFGVALSPEVERFFQSFRP</sequence>
<dbReference type="Proteomes" id="UP000008138">
    <property type="component" value="Chromosome"/>
</dbReference>
<keyword evidence="2" id="KW-1185">Reference proteome</keyword>
<organism evidence="1 2">
    <name type="scientific">Thermoproteus uzoniensis (strain 768-20)</name>
    <dbReference type="NCBI Taxonomy" id="999630"/>
    <lineage>
        <taxon>Archaea</taxon>
        <taxon>Thermoproteota</taxon>
        <taxon>Thermoprotei</taxon>
        <taxon>Thermoproteales</taxon>
        <taxon>Thermoproteaceae</taxon>
        <taxon>Thermoproteus</taxon>
    </lineage>
</organism>
<accession>F2L0X0</accession>
<dbReference type="RefSeq" id="WP_013680121.1">
    <property type="nucleotide sequence ID" value="NC_015315.1"/>
</dbReference>
<dbReference type="EMBL" id="CP002590">
    <property type="protein sequence ID" value="AEA12785.1"/>
    <property type="molecule type" value="Genomic_DNA"/>
</dbReference>
<dbReference type="SUPFAM" id="SSF51445">
    <property type="entry name" value="(Trans)glycosidases"/>
    <property type="match status" value="1"/>
</dbReference>
<name>F2L0X0_THEU7</name>
<dbReference type="OrthoDB" id="26595at2157"/>
<dbReference type="AlphaFoldDB" id="F2L0X0"/>
<gene>
    <name evidence="1" type="ordered locus">TUZN_1309</name>
</gene>
<dbReference type="GeneID" id="10360836"/>
<dbReference type="STRING" id="999630.TUZN_1309"/>
<evidence type="ECO:0000313" key="2">
    <source>
        <dbReference type="Proteomes" id="UP000008138"/>
    </source>
</evidence>
<dbReference type="eggNOG" id="arCOG07455">
    <property type="taxonomic scope" value="Archaea"/>
</dbReference>
<reference evidence="1 2" key="1">
    <citation type="journal article" date="2011" name="J. Bacteriol.">
        <title>Complete genome sequence of the thermoacidophilic crenarchaeon Thermoproteus uzoniensis 768-20.</title>
        <authorList>
            <person name="Mardanov A.V."/>
            <person name="Gumerov V.M."/>
            <person name="Beletsky A.V."/>
            <person name="Prokofeva M.I."/>
            <person name="Bonch-Osmolovskaya E.A."/>
            <person name="Ravin N.V."/>
            <person name="Skryabin K.G."/>
        </authorList>
    </citation>
    <scope>NUCLEOTIDE SEQUENCE [LARGE SCALE GENOMIC DNA]</scope>
    <source>
        <strain evidence="1 2">768-20</strain>
    </source>
</reference>
<dbReference type="HOGENOM" id="CLU_048987_0_0_2"/>
<proteinExistence type="predicted"/>